<protein>
    <submittedName>
        <fullName evidence="1">Uncharacterized protein</fullName>
    </submittedName>
</protein>
<dbReference type="EMBL" id="BGPR01001213">
    <property type="protein sequence ID" value="GBM48383.1"/>
    <property type="molecule type" value="Genomic_DNA"/>
</dbReference>
<reference evidence="1 2" key="1">
    <citation type="journal article" date="2019" name="Sci. Rep.">
        <title>Orb-weaving spider Araneus ventricosus genome elucidates the spidroin gene catalogue.</title>
        <authorList>
            <person name="Kono N."/>
            <person name="Nakamura H."/>
            <person name="Ohtoshi R."/>
            <person name="Moran D.A.P."/>
            <person name="Shinohara A."/>
            <person name="Yoshida Y."/>
            <person name="Fujiwara M."/>
            <person name="Mori M."/>
            <person name="Tomita M."/>
            <person name="Arakawa K."/>
        </authorList>
    </citation>
    <scope>NUCLEOTIDE SEQUENCE [LARGE SCALE GENOMIC DNA]</scope>
</reference>
<proteinExistence type="predicted"/>
<sequence>MTTPELASPLQNSTPHQREGVCTPTYDFTCNRPIYTADLWCNRVSNLEPSGPEAETLLLSYRGPSSSSDLKPQRGTALKSEDFAKRMHEGANTNQHSTLLLIP</sequence>
<comment type="caution">
    <text evidence="1">The sequence shown here is derived from an EMBL/GenBank/DDBJ whole genome shotgun (WGS) entry which is preliminary data.</text>
</comment>
<evidence type="ECO:0000313" key="2">
    <source>
        <dbReference type="Proteomes" id="UP000499080"/>
    </source>
</evidence>
<gene>
    <name evidence="1" type="ORF">AVEN_103568_1</name>
</gene>
<dbReference type="Proteomes" id="UP000499080">
    <property type="component" value="Unassembled WGS sequence"/>
</dbReference>
<dbReference type="AlphaFoldDB" id="A0A4Y2G442"/>
<keyword evidence="2" id="KW-1185">Reference proteome</keyword>
<name>A0A4Y2G442_ARAVE</name>
<accession>A0A4Y2G442</accession>
<organism evidence="1 2">
    <name type="scientific">Araneus ventricosus</name>
    <name type="common">Orbweaver spider</name>
    <name type="synonym">Epeira ventricosa</name>
    <dbReference type="NCBI Taxonomy" id="182803"/>
    <lineage>
        <taxon>Eukaryota</taxon>
        <taxon>Metazoa</taxon>
        <taxon>Ecdysozoa</taxon>
        <taxon>Arthropoda</taxon>
        <taxon>Chelicerata</taxon>
        <taxon>Arachnida</taxon>
        <taxon>Araneae</taxon>
        <taxon>Araneomorphae</taxon>
        <taxon>Entelegynae</taxon>
        <taxon>Araneoidea</taxon>
        <taxon>Araneidae</taxon>
        <taxon>Araneus</taxon>
    </lineage>
</organism>
<evidence type="ECO:0000313" key="1">
    <source>
        <dbReference type="EMBL" id="GBM48383.1"/>
    </source>
</evidence>